<evidence type="ECO:0000313" key="3">
    <source>
        <dbReference type="Proteomes" id="UP000266188"/>
    </source>
</evidence>
<feature type="compositionally biased region" description="Basic and acidic residues" evidence="1">
    <location>
        <begin position="40"/>
        <end position="52"/>
    </location>
</feature>
<organism evidence="2 3">
    <name type="scientific">Aspergillus sclerotialis</name>
    <dbReference type="NCBI Taxonomy" id="2070753"/>
    <lineage>
        <taxon>Eukaryota</taxon>
        <taxon>Fungi</taxon>
        <taxon>Dikarya</taxon>
        <taxon>Ascomycota</taxon>
        <taxon>Pezizomycotina</taxon>
        <taxon>Eurotiomycetes</taxon>
        <taxon>Eurotiomycetidae</taxon>
        <taxon>Eurotiales</taxon>
        <taxon>Aspergillaceae</taxon>
        <taxon>Aspergillus</taxon>
        <taxon>Aspergillus subgen. Polypaecilum</taxon>
    </lineage>
</organism>
<feature type="compositionally biased region" description="Basic and acidic residues" evidence="1">
    <location>
        <begin position="14"/>
        <end position="28"/>
    </location>
</feature>
<dbReference type="EMBL" id="MVGC01003581">
    <property type="protein sequence ID" value="RJE16616.1"/>
    <property type="molecule type" value="Genomic_DNA"/>
</dbReference>
<dbReference type="AlphaFoldDB" id="A0A3A2Z152"/>
<dbReference type="Proteomes" id="UP000266188">
    <property type="component" value="Unassembled WGS sequence"/>
</dbReference>
<accession>A0A3A2Z152</accession>
<keyword evidence="3" id="KW-1185">Reference proteome</keyword>
<comment type="caution">
    <text evidence="2">The sequence shown here is derived from an EMBL/GenBank/DDBJ whole genome shotgun (WGS) entry which is preliminary data.</text>
</comment>
<evidence type="ECO:0000256" key="1">
    <source>
        <dbReference type="SAM" id="MobiDB-lite"/>
    </source>
</evidence>
<name>A0A3A2Z152_9EURO</name>
<evidence type="ECO:0000313" key="2">
    <source>
        <dbReference type="EMBL" id="RJE16616.1"/>
    </source>
</evidence>
<sequence length="72" mass="8033">MLARQIAKQAVRHATHDGQPEHGSHSDAEICQSNASLREPVLRLEDGGHGGEQEVQVAVDHRDVQREEEDDR</sequence>
<gene>
    <name evidence="2" type="ORF">PHISCL_11047</name>
</gene>
<protein>
    <submittedName>
        <fullName evidence="2">Uncharacterized protein</fullName>
    </submittedName>
</protein>
<feature type="region of interest" description="Disordered" evidence="1">
    <location>
        <begin position="1"/>
        <end position="72"/>
    </location>
</feature>
<proteinExistence type="predicted"/>
<reference evidence="3" key="1">
    <citation type="submission" date="2017-02" db="EMBL/GenBank/DDBJ databases">
        <authorList>
            <person name="Tafer H."/>
            <person name="Lopandic K."/>
        </authorList>
    </citation>
    <scope>NUCLEOTIDE SEQUENCE [LARGE SCALE GENOMIC DNA]</scope>
    <source>
        <strain evidence="3">CBS 366.77</strain>
    </source>
</reference>